<sequence length="140" mass="15369">MSVKNISIGMVLFVFSSMTLAAGPTPQQCQQAFRLGGNTDVNFKDVTPNNWNSQYLPAIWVDNGGHFLSRIKESARGGAAGIYTPSDLESFVRSGSVIKGGQTDRWMINKIEVKSYSVIFDINPSSKKCELVTFLIADNK</sequence>
<feature type="chain" id="PRO_5002963226" evidence="1">
    <location>
        <begin position="22"/>
        <end position="140"/>
    </location>
</feature>
<dbReference type="Proteomes" id="UP000002734">
    <property type="component" value="Chromosome"/>
</dbReference>
<evidence type="ECO:0000313" key="3">
    <source>
        <dbReference type="Proteomes" id="UP000002734"/>
    </source>
</evidence>
<dbReference type="STRING" id="579405.Dd703_0719"/>
<evidence type="ECO:0000256" key="1">
    <source>
        <dbReference type="SAM" id="SignalP"/>
    </source>
</evidence>
<protein>
    <submittedName>
        <fullName evidence="2">Uncharacterized protein</fullName>
    </submittedName>
</protein>
<dbReference type="HOGENOM" id="CLU_1831971_0_0_6"/>
<dbReference type="AlphaFoldDB" id="C6CA55"/>
<dbReference type="EMBL" id="CP001654">
    <property type="protein sequence ID" value="ACS84530.1"/>
    <property type="molecule type" value="Genomic_DNA"/>
</dbReference>
<evidence type="ECO:0000313" key="2">
    <source>
        <dbReference type="EMBL" id="ACS84530.1"/>
    </source>
</evidence>
<keyword evidence="1" id="KW-0732">Signal</keyword>
<organism evidence="2 3">
    <name type="scientific">Musicola paradisiaca (strain Ech703)</name>
    <name type="common">Dickeya paradisiaca</name>
    <name type="synonym">Dickeya dadantii</name>
    <dbReference type="NCBI Taxonomy" id="579405"/>
    <lineage>
        <taxon>Bacteria</taxon>
        <taxon>Pseudomonadati</taxon>
        <taxon>Pseudomonadota</taxon>
        <taxon>Gammaproteobacteria</taxon>
        <taxon>Enterobacterales</taxon>
        <taxon>Pectobacteriaceae</taxon>
        <taxon>Musicola</taxon>
    </lineage>
</organism>
<accession>C6CA55</accession>
<name>C6CA55_MUSP7</name>
<feature type="signal peptide" evidence="1">
    <location>
        <begin position="1"/>
        <end position="21"/>
    </location>
</feature>
<dbReference type="KEGG" id="dda:Dd703_0719"/>
<keyword evidence="3" id="KW-1185">Reference proteome</keyword>
<gene>
    <name evidence="2" type="ordered locus">Dd703_0719</name>
</gene>
<proteinExistence type="predicted"/>
<reference evidence="2" key="1">
    <citation type="submission" date="2009-06" db="EMBL/GenBank/DDBJ databases">
        <title>Complete sequence of Dickeya dadantii Ech703.</title>
        <authorList>
            <consortium name="US DOE Joint Genome Institute"/>
            <person name="Lucas S."/>
            <person name="Copeland A."/>
            <person name="Lapidus A."/>
            <person name="Glavina del Rio T."/>
            <person name="Dalin E."/>
            <person name="Tice H."/>
            <person name="Bruce D."/>
            <person name="Goodwin L."/>
            <person name="Pitluck S."/>
            <person name="Chertkov O."/>
            <person name="Brettin T."/>
            <person name="Detter J.C."/>
            <person name="Han C."/>
            <person name="Larimer F."/>
            <person name="Land M."/>
            <person name="Hauser L."/>
            <person name="Kyrpides N."/>
            <person name="Mikhailova N."/>
            <person name="Balakrishnan V."/>
            <person name="Glasner J."/>
            <person name="Perna N.T."/>
        </authorList>
    </citation>
    <scope>NUCLEOTIDE SEQUENCE [LARGE SCALE GENOMIC DNA]</scope>
    <source>
        <strain evidence="2">Ech703</strain>
    </source>
</reference>